<protein>
    <submittedName>
        <fullName evidence="1">Uncharacterized protein</fullName>
    </submittedName>
</protein>
<gene>
    <name evidence="1" type="ORF">CYY_008587</name>
</gene>
<dbReference type="EMBL" id="AJWJ01000544">
    <property type="protein sequence ID" value="KAF2070092.1"/>
    <property type="molecule type" value="Genomic_DNA"/>
</dbReference>
<name>A0A8J4PLG7_9MYCE</name>
<evidence type="ECO:0000313" key="2">
    <source>
        <dbReference type="Proteomes" id="UP000695562"/>
    </source>
</evidence>
<evidence type="ECO:0000313" key="1">
    <source>
        <dbReference type="EMBL" id="KAF2070092.1"/>
    </source>
</evidence>
<sequence>MNSSNNNSNSKSSDLFFILHRNVHLRNKIFNYLGRCRYDLNSFLNGDIFYNYDDMTLSQLFKLGNRNLIKKKLESFKELFNSKLPLCIFDFPEEEKDDQQKQHQNYYKDWLDFGSNEIIYSIDIDFCKIYDNPDELDEFLSIVFKYYQLYNHEYYIEFLIRKYGFTKKRFDLYENYLSKKGYQICISCGMFRLQDGLEILDQLIKQKRICLKSYSNLIDDPFFYQYKDHYRLIEGWNDLSFFATISGPVEHESRDQNPSKVIEYIKWIVKVSPSFNFDLYKPSPNEIVGYSNLYGVKVLYSNKVFSQFDSIAHLCPEILQFIIDSWPSKLCTKKFYITINDIQVAEIYFNYMKSMGKSVCDLGISTTSNDPHLLQLFKSVGIVDYDRRKRDLIYHSTSSFFRYQEIKKLTNDPLTHIMNIYNDRSNGFETKELYDGTLKSLKDAFKQQRSDYINFYMEKIDVYDIDTLFIWAYYYGNMDLFDLVFSRKKDTPKEDEYLSIYRNLILLAIRKHDLNGTIRFCNFLQDSQRDSSYMLAKFLVHSYNYLPHANSQQKEDSIGIVEYFKSRVDIETLTEFVKRQANHNFSLLIFIQDIELFRLLNISLSDLQYYTFFTKVPPSTIDHIIQKMNKKELDRLRALLPYLTVSLCHGKSAHCHLKILIYLFSKFQSQLNVESVVEELCHMAMYYNNHALTDILLHCTKVRLQTPKSQDDDFTIMANNYKTMIHSTYYSRSTYFKTNTKASNHLKGYKVITNNKKKQFKIDCSKEGHFYDQEPLCTIPDDETYLYRSRIPFSSIME</sequence>
<proteinExistence type="predicted"/>
<organism evidence="1 2">
    <name type="scientific">Polysphondylium violaceum</name>
    <dbReference type="NCBI Taxonomy" id="133409"/>
    <lineage>
        <taxon>Eukaryota</taxon>
        <taxon>Amoebozoa</taxon>
        <taxon>Evosea</taxon>
        <taxon>Eumycetozoa</taxon>
        <taxon>Dictyostelia</taxon>
        <taxon>Dictyosteliales</taxon>
        <taxon>Dictyosteliaceae</taxon>
        <taxon>Polysphondylium</taxon>
    </lineage>
</organism>
<dbReference type="AlphaFoldDB" id="A0A8J4PLG7"/>
<accession>A0A8J4PLG7</accession>
<keyword evidence="2" id="KW-1185">Reference proteome</keyword>
<dbReference type="Proteomes" id="UP000695562">
    <property type="component" value="Unassembled WGS sequence"/>
</dbReference>
<reference evidence="1" key="1">
    <citation type="submission" date="2020-01" db="EMBL/GenBank/DDBJ databases">
        <title>Development of genomics and gene disruption for Polysphondylium violaceum indicates a role for the polyketide synthase stlB in stalk morphogenesis.</title>
        <authorList>
            <person name="Narita B."/>
            <person name="Kawabe Y."/>
            <person name="Kin K."/>
            <person name="Saito T."/>
            <person name="Gibbs R."/>
            <person name="Kuspa A."/>
            <person name="Muzny D."/>
            <person name="Queller D."/>
            <person name="Richards S."/>
            <person name="Strassman J."/>
            <person name="Sucgang R."/>
            <person name="Worley K."/>
            <person name="Schaap P."/>
        </authorList>
    </citation>
    <scope>NUCLEOTIDE SEQUENCE</scope>
    <source>
        <strain evidence="1">QSvi11</strain>
    </source>
</reference>
<comment type="caution">
    <text evidence="1">The sequence shown here is derived from an EMBL/GenBank/DDBJ whole genome shotgun (WGS) entry which is preliminary data.</text>
</comment>